<keyword evidence="4" id="KW-1185">Reference proteome</keyword>
<dbReference type="Gene3D" id="1.10.10.10">
    <property type="entry name" value="Winged helix-like DNA-binding domain superfamily/Winged helix DNA-binding domain"/>
    <property type="match status" value="1"/>
</dbReference>
<evidence type="ECO:0000256" key="1">
    <source>
        <dbReference type="SAM" id="MobiDB-lite"/>
    </source>
</evidence>
<name>A0ABT1JQZ3_ACTCY</name>
<evidence type="ECO:0000259" key="2">
    <source>
        <dbReference type="PROSITE" id="PS50995"/>
    </source>
</evidence>
<dbReference type="InterPro" id="IPR039422">
    <property type="entry name" value="MarR/SlyA-like"/>
</dbReference>
<evidence type="ECO:0000313" key="3">
    <source>
        <dbReference type="EMBL" id="MCP2334106.1"/>
    </source>
</evidence>
<reference evidence="3 4" key="1">
    <citation type="submission" date="2022-06" db="EMBL/GenBank/DDBJ databases">
        <title>Genomic Encyclopedia of Type Strains, Phase I: the one thousand microbial genomes (KMG-I) project.</title>
        <authorList>
            <person name="Kyrpides N."/>
        </authorList>
    </citation>
    <scope>NUCLEOTIDE SEQUENCE [LARGE SCALE GENOMIC DNA]</scope>
    <source>
        <strain evidence="3 4">DSM 43889</strain>
    </source>
</reference>
<evidence type="ECO:0000313" key="4">
    <source>
        <dbReference type="Proteomes" id="UP000791080"/>
    </source>
</evidence>
<sequence length="174" mass="17956">MATVGEDADAQGGVPDPTGAGALLVQVGAYAAGLFAERAAALGLSAPQVKILRAVDAAPGLSQQALADLLGILPSRVVGHVDDLEAKGLVERRRNPEDRRLHELHLTVAGAARMDDVDRMVADHESALCSSLSSEERRVLAGLLTAIAIRPSGEQASGGRGTTRTAADRGHATR</sequence>
<dbReference type="SUPFAM" id="SSF46785">
    <property type="entry name" value="Winged helix' DNA-binding domain"/>
    <property type="match status" value="1"/>
</dbReference>
<feature type="region of interest" description="Disordered" evidence="1">
    <location>
        <begin position="153"/>
        <end position="174"/>
    </location>
</feature>
<dbReference type="EMBL" id="AUBJ02000001">
    <property type="protein sequence ID" value="MCP2334106.1"/>
    <property type="molecule type" value="Genomic_DNA"/>
</dbReference>
<protein>
    <submittedName>
        <fullName evidence="3">DNA-binding transcriptional regulator, MarR family</fullName>
    </submittedName>
</protein>
<proteinExistence type="predicted"/>
<dbReference type="Proteomes" id="UP000791080">
    <property type="component" value="Unassembled WGS sequence"/>
</dbReference>
<comment type="caution">
    <text evidence="3">The sequence shown here is derived from an EMBL/GenBank/DDBJ whole genome shotgun (WGS) entry which is preliminary data.</text>
</comment>
<organism evidence="3 4">
    <name type="scientific">Actinoalloteichus caeruleus DSM 43889</name>
    <dbReference type="NCBI Taxonomy" id="1120930"/>
    <lineage>
        <taxon>Bacteria</taxon>
        <taxon>Bacillati</taxon>
        <taxon>Actinomycetota</taxon>
        <taxon>Actinomycetes</taxon>
        <taxon>Pseudonocardiales</taxon>
        <taxon>Pseudonocardiaceae</taxon>
        <taxon>Actinoalloteichus</taxon>
        <taxon>Actinoalloteichus cyanogriseus</taxon>
    </lineage>
</organism>
<dbReference type="PROSITE" id="PS50995">
    <property type="entry name" value="HTH_MARR_2"/>
    <property type="match status" value="1"/>
</dbReference>
<dbReference type="PANTHER" id="PTHR33164:SF89">
    <property type="entry name" value="MARR FAMILY REGULATORY PROTEIN"/>
    <property type="match status" value="1"/>
</dbReference>
<keyword evidence="3" id="KW-0238">DNA-binding</keyword>
<dbReference type="InterPro" id="IPR036388">
    <property type="entry name" value="WH-like_DNA-bd_sf"/>
</dbReference>
<feature type="domain" description="HTH marR-type" evidence="2">
    <location>
        <begin position="1"/>
        <end position="149"/>
    </location>
</feature>
<dbReference type="PRINTS" id="PR00598">
    <property type="entry name" value="HTHMARR"/>
</dbReference>
<dbReference type="Pfam" id="PF12802">
    <property type="entry name" value="MarR_2"/>
    <property type="match status" value="1"/>
</dbReference>
<dbReference type="GO" id="GO:0003677">
    <property type="term" value="F:DNA binding"/>
    <property type="evidence" value="ECO:0007669"/>
    <property type="project" value="UniProtKB-KW"/>
</dbReference>
<dbReference type="InterPro" id="IPR036390">
    <property type="entry name" value="WH_DNA-bd_sf"/>
</dbReference>
<dbReference type="RefSeq" id="WP_245533403.1">
    <property type="nucleotide sequence ID" value="NZ_AUBJ02000001.1"/>
</dbReference>
<dbReference type="InterPro" id="IPR000835">
    <property type="entry name" value="HTH_MarR-typ"/>
</dbReference>
<dbReference type="SMART" id="SM00347">
    <property type="entry name" value="HTH_MARR"/>
    <property type="match status" value="1"/>
</dbReference>
<dbReference type="PANTHER" id="PTHR33164">
    <property type="entry name" value="TRANSCRIPTIONAL REGULATOR, MARR FAMILY"/>
    <property type="match status" value="1"/>
</dbReference>
<accession>A0ABT1JQZ3</accession>
<gene>
    <name evidence="3" type="ORF">G443_004376</name>
</gene>